<comment type="caution">
    <text evidence="6">The sequence shown here is derived from an EMBL/GenBank/DDBJ whole genome shotgun (WGS) entry which is preliminary data.</text>
</comment>
<dbReference type="EMBL" id="JAGRRH010000025">
    <property type="protein sequence ID" value="KAG7341769.1"/>
    <property type="molecule type" value="Genomic_DNA"/>
</dbReference>
<dbReference type="CDD" id="cd02440">
    <property type="entry name" value="AdoMet_MTases"/>
    <property type="match status" value="1"/>
</dbReference>
<organism evidence="6 7">
    <name type="scientific">Nitzschia inconspicua</name>
    <dbReference type="NCBI Taxonomy" id="303405"/>
    <lineage>
        <taxon>Eukaryota</taxon>
        <taxon>Sar</taxon>
        <taxon>Stramenopiles</taxon>
        <taxon>Ochrophyta</taxon>
        <taxon>Bacillariophyta</taxon>
        <taxon>Bacillariophyceae</taxon>
        <taxon>Bacillariophycidae</taxon>
        <taxon>Bacillariales</taxon>
        <taxon>Bacillariaceae</taxon>
        <taxon>Nitzschia</taxon>
    </lineage>
</organism>
<dbReference type="EMBL" id="JAGRRH010000010">
    <property type="protein sequence ID" value="KAG7362928.1"/>
    <property type="molecule type" value="Genomic_DNA"/>
</dbReference>
<feature type="compositionally biased region" description="Low complexity" evidence="4">
    <location>
        <begin position="38"/>
        <end position="49"/>
    </location>
</feature>
<reference evidence="6" key="2">
    <citation type="submission" date="2021-04" db="EMBL/GenBank/DDBJ databases">
        <authorList>
            <person name="Podell S."/>
        </authorList>
    </citation>
    <scope>NUCLEOTIDE SEQUENCE</scope>
    <source>
        <strain evidence="6">Hildebrandi</strain>
    </source>
</reference>
<evidence type="ECO:0000313" key="7">
    <source>
        <dbReference type="Proteomes" id="UP000693970"/>
    </source>
</evidence>
<dbReference type="PANTHER" id="PTHR23417:SF21">
    <property type="entry name" value="TRNA (GUANINE-N(7)-)-METHYLTRANSFERASE"/>
    <property type="match status" value="1"/>
</dbReference>
<proteinExistence type="predicted"/>
<dbReference type="PANTHER" id="PTHR23417">
    <property type="entry name" value="3-DEOXY-D-MANNO-OCTULOSONIC-ACID TRANSFERASE/TRNA GUANINE-N 7 - -METHYLTRANSFERASE"/>
    <property type="match status" value="1"/>
</dbReference>
<gene>
    <name evidence="5" type="ORF">IV203_006861</name>
    <name evidence="6" type="ORF">IV203_026288</name>
</gene>
<evidence type="ECO:0000313" key="6">
    <source>
        <dbReference type="EMBL" id="KAG7362928.1"/>
    </source>
</evidence>
<feature type="region of interest" description="Disordered" evidence="4">
    <location>
        <begin position="27"/>
        <end position="58"/>
    </location>
</feature>
<keyword evidence="3" id="KW-0949">S-adenosyl-L-methionine</keyword>
<accession>A0A9K3LJN6</accession>
<keyword evidence="1 6" id="KW-0489">Methyltransferase</keyword>
<sequence length="649" mass="72098">MVHAFGISTTFERTQRGFAPVVGLAVSHKDSSSVPNETTTTASHSSTQSNDGNNRIMVPTSMHDHIQSLIERRSRARWEGDYVTADTLKEQLQQLTLPPRCRLIVEDLPRSRGGGSTWKVEYNSMVEERLNTTLPSILQLAHRALGLSVSCSQRMMPATDKQAQLQPIVQQATEYLKDWNDVNQRISKKTTINSNADAMAALSQSLLLDAIYDNRDDDLGSSTKLTHWNLVETSLRGRKAADAAFWFALAGVSDECTLQLLQAVCVKELLRFGTKPTCRAKDILLILDRFAAAGLREAPVLEAVARDCLQVKQQYHDDTHEDIPTNLLDLHSDRVLFMLWKFSARQKKQQSFLQMAQKHWETSSKESCDRIIEPGYGKLESESDGKNSVPTDWYKSFSDPTKPLVVDVGCGMGISLLGLATGNNDEFSGCNLLGVDLSGLTTGYAQGMANRWNLSHRLHFMVASAELVLQEIIDSYPGAVSFCLIQFPTPYRLAKEHNSDGNSQLPTSAQEGFMVSTRLLKLVCEALKLRGNTKGRLLLQSNCEDVAVYMRETALAHDNFVAVDVPYPVLEPETDNIPQRTLNWLENTGGKANRAVGSSWSRISLLPPKGCTETEVACRLNRVPIHRCLLKVKVPGENSLSADKIEDLH</sequence>
<dbReference type="GO" id="GO:0008176">
    <property type="term" value="F:tRNA (guanine(46)-N7)-methyltransferase activity"/>
    <property type="evidence" value="ECO:0007669"/>
    <property type="project" value="InterPro"/>
</dbReference>
<dbReference type="GO" id="GO:0043527">
    <property type="term" value="C:tRNA methyltransferase complex"/>
    <property type="evidence" value="ECO:0007669"/>
    <property type="project" value="TreeGrafter"/>
</dbReference>
<protein>
    <submittedName>
        <fullName evidence="6">Methyltransferase</fullName>
    </submittedName>
</protein>
<dbReference type="PROSITE" id="PS51625">
    <property type="entry name" value="SAM_MT_TRMB"/>
    <property type="match status" value="1"/>
</dbReference>
<dbReference type="AlphaFoldDB" id="A0A9K3LJN6"/>
<evidence type="ECO:0000313" key="5">
    <source>
        <dbReference type="EMBL" id="KAG7341769.1"/>
    </source>
</evidence>
<evidence type="ECO:0000256" key="2">
    <source>
        <dbReference type="ARBA" id="ARBA00022679"/>
    </source>
</evidence>
<keyword evidence="7" id="KW-1185">Reference proteome</keyword>
<evidence type="ECO:0000256" key="1">
    <source>
        <dbReference type="ARBA" id="ARBA00022603"/>
    </source>
</evidence>
<dbReference type="OrthoDB" id="44846at2759"/>
<reference evidence="6" key="1">
    <citation type="journal article" date="2021" name="Sci. Rep.">
        <title>Diploid genomic architecture of Nitzschia inconspicua, an elite biomass production diatom.</title>
        <authorList>
            <person name="Oliver A."/>
            <person name="Podell S."/>
            <person name="Pinowska A."/>
            <person name="Traller J.C."/>
            <person name="Smith S.R."/>
            <person name="McClure R."/>
            <person name="Beliaev A."/>
            <person name="Bohutskyi P."/>
            <person name="Hill E.A."/>
            <person name="Rabines A."/>
            <person name="Zheng H."/>
            <person name="Allen L.Z."/>
            <person name="Kuo A."/>
            <person name="Grigoriev I.V."/>
            <person name="Allen A.E."/>
            <person name="Hazlebeck D."/>
            <person name="Allen E.E."/>
        </authorList>
    </citation>
    <scope>NUCLEOTIDE SEQUENCE</scope>
    <source>
        <strain evidence="6">Hildebrandi</strain>
    </source>
</reference>
<evidence type="ECO:0000256" key="3">
    <source>
        <dbReference type="ARBA" id="ARBA00022691"/>
    </source>
</evidence>
<dbReference type="Proteomes" id="UP000693970">
    <property type="component" value="Unassembled WGS sequence"/>
</dbReference>
<name>A0A9K3LJN6_9STRA</name>
<evidence type="ECO:0000256" key="4">
    <source>
        <dbReference type="SAM" id="MobiDB-lite"/>
    </source>
</evidence>
<keyword evidence="2" id="KW-0808">Transferase</keyword>
<dbReference type="InterPro" id="IPR003358">
    <property type="entry name" value="tRNA_(Gua-N-7)_MeTrfase_Trmb"/>
</dbReference>